<keyword evidence="6" id="KW-1003">Cell membrane</keyword>
<feature type="transmembrane region" description="Helical" evidence="10">
    <location>
        <begin position="103"/>
        <end position="123"/>
    </location>
</feature>
<feature type="transmembrane region" description="Helical" evidence="10">
    <location>
        <begin position="129"/>
        <end position="147"/>
    </location>
</feature>
<evidence type="ECO:0000256" key="1">
    <source>
        <dbReference type="ARBA" id="ARBA00002672"/>
    </source>
</evidence>
<dbReference type="Proteomes" id="UP001139125">
    <property type="component" value="Unassembled WGS sequence"/>
</dbReference>
<evidence type="ECO:0000256" key="9">
    <source>
        <dbReference type="ARBA" id="ARBA00023136"/>
    </source>
</evidence>
<dbReference type="InterPro" id="IPR006419">
    <property type="entry name" value="NMN_transpt_PnuC"/>
</dbReference>
<keyword evidence="9 10" id="KW-0472">Membrane</keyword>
<protein>
    <recommendedName>
        <fullName evidence="4">Nicotinamide riboside transporter PnuC</fullName>
    </recommendedName>
</protein>
<feature type="transmembrane region" description="Helical" evidence="10">
    <location>
        <begin position="12"/>
        <end position="32"/>
    </location>
</feature>
<dbReference type="NCBIfam" id="TIGR01528">
    <property type="entry name" value="NMN_trans_PnuC"/>
    <property type="match status" value="1"/>
</dbReference>
<evidence type="ECO:0000256" key="4">
    <source>
        <dbReference type="ARBA" id="ARBA00017522"/>
    </source>
</evidence>
<comment type="function">
    <text evidence="1">Required for nicotinamide riboside transport across the inner membrane.</text>
</comment>
<evidence type="ECO:0000256" key="2">
    <source>
        <dbReference type="ARBA" id="ARBA00004651"/>
    </source>
</evidence>
<dbReference type="PANTHER" id="PTHR36122">
    <property type="entry name" value="NICOTINAMIDE RIBOSIDE TRANSPORTER PNUC"/>
    <property type="match status" value="1"/>
</dbReference>
<feature type="transmembrane region" description="Helical" evidence="10">
    <location>
        <begin position="154"/>
        <end position="170"/>
    </location>
</feature>
<keyword evidence="8 10" id="KW-1133">Transmembrane helix</keyword>
<comment type="similarity">
    <text evidence="3">Belongs to the nicotinamide ribonucleoside (NR) uptake permease (TC 4.B.1) family.</text>
</comment>
<sequence>MEYIIDGIINGIIQTTALEWIAVTTGLMSVWFSMKENIWVYPTGIISVLIYVYLAFQYKLYADMGVNFYYFVMSVYGWYYWIHPKDNSRDQVRVTINSSKENLITIGILLTSFGILYFVLSNFTDSDVAFWDSTTTCFAIAGMWLMARKKLESWIAWIITDLISIPLYFYKELVLTSFQFLVFTGLAIAGYLAWKKSLEEQKENSLSKV</sequence>
<feature type="transmembrane region" description="Helical" evidence="10">
    <location>
        <begin position="39"/>
        <end position="58"/>
    </location>
</feature>
<proteinExistence type="inferred from homology"/>
<dbReference type="GO" id="GO:0034257">
    <property type="term" value="F:nicotinamide riboside transmembrane transporter activity"/>
    <property type="evidence" value="ECO:0007669"/>
    <property type="project" value="InterPro"/>
</dbReference>
<evidence type="ECO:0000256" key="8">
    <source>
        <dbReference type="ARBA" id="ARBA00022989"/>
    </source>
</evidence>
<accession>A0A9X2L2G7</accession>
<evidence type="ECO:0000256" key="5">
    <source>
        <dbReference type="ARBA" id="ARBA00022448"/>
    </source>
</evidence>
<dbReference type="RefSeq" id="WP_255133789.1">
    <property type="nucleotide sequence ID" value="NZ_JANDBC010000001.1"/>
</dbReference>
<gene>
    <name evidence="11" type="primary">pnuC</name>
    <name evidence="11" type="ORF">NM125_05995</name>
</gene>
<evidence type="ECO:0000256" key="10">
    <source>
        <dbReference type="SAM" id="Phobius"/>
    </source>
</evidence>
<comment type="caution">
    <text evidence="11">The sequence shown here is derived from an EMBL/GenBank/DDBJ whole genome shotgun (WGS) entry which is preliminary data.</text>
</comment>
<dbReference type="Pfam" id="PF04973">
    <property type="entry name" value="NMN_transporter"/>
    <property type="match status" value="1"/>
</dbReference>
<organism evidence="11 12">
    <name type="scientific">Gracilimonas sediminicola</name>
    <dbReference type="NCBI Taxonomy" id="2952158"/>
    <lineage>
        <taxon>Bacteria</taxon>
        <taxon>Pseudomonadati</taxon>
        <taxon>Balneolota</taxon>
        <taxon>Balneolia</taxon>
        <taxon>Balneolales</taxon>
        <taxon>Balneolaceae</taxon>
        <taxon>Gracilimonas</taxon>
    </lineage>
</organism>
<evidence type="ECO:0000256" key="7">
    <source>
        <dbReference type="ARBA" id="ARBA00022692"/>
    </source>
</evidence>
<keyword evidence="7 10" id="KW-0812">Transmembrane</keyword>
<name>A0A9X2L2G7_9BACT</name>
<dbReference type="GO" id="GO:0005886">
    <property type="term" value="C:plasma membrane"/>
    <property type="evidence" value="ECO:0007669"/>
    <property type="project" value="UniProtKB-SubCell"/>
</dbReference>
<dbReference type="AlphaFoldDB" id="A0A9X2L2G7"/>
<reference evidence="11" key="1">
    <citation type="submission" date="2022-06" db="EMBL/GenBank/DDBJ databases">
        <title>Gracilimonas sp. CAU 1638 isolated from sea sediment.</title>
        <authorList>
            <person name="Kim W."/>
        </authorList>
    </citation>
    <scope>NUCLEOTIDE SEQUENCE</scope>
    <source>
        <strain evidence="11">CAU 1638</strain>
    </source>
</reference>
<feature type="transmembrane region" description="Helical" evidence="10">
    <location>
        <begin position="176"/>
        <end position="194"/>
    </location>
</feature>
<keyword evidence="12" id="KW-1185">Reference proteome</keyword>
<evidence type="ECO:0000256" key="3">
    <source>
        <dbReference type="ARBA" id="ARBA00006669"/>
    </source>
</evidence>
<comment type="subcellular location">
    <subcellularLocation>
        <location evidence="2">Cell membrane</location>
        <topology evidence="2">Multi-pass membrane protein</topology>
    </subcellularLocation>
</comment>
<feature type="transmembrane region" description="Helical" evidence="10">
    <location>
        <begin position="64"/>
        <end position="82"/>
    </location>
</feature>
<evidence type="ECO:0000313" key="12">
    <source>
        <dbReference type="Proteomes" id="UP001139125"/>
    </source>
</evidence>
<evidence type="ECO:0000313" key="11">
    <source>
        <dbReference type="EMBL" id="MCP9291128.1"/>
    </source>
</evidence>
<dbReference type="PANTHER" id="PTHR36122:SF2">
    <property type="entry name" value="NICOTINAMIDE RIBOSIDE TRANSPORTER PNUC"/>
    <property type="match status" value="1"/>
</dbReference>
<keyword evidence="5" id="KW-0813">Transport</keyword>
<evidence type="ECO:0000256" key="6">
    <source>
        <dbReference type="ARBA" id="ARBA00022475"/>
    </source>
</evidence>
<dbReference type="EMBL" id="JANDBC010000001">
    <property type="protein sequence ID" value="MCP9291128.1"/>
    <property type="molecule type" value="Genomic_DNA"/>
</dbReference>